<gene>
    <name evidence="2" type="ORF">A3864_12260</name>
</gene>
<dbReference type="InterPro" id="IPR050177">
    <property type="entry name" value="Lipid_A_modif_metabolic_enz"/>
</dbReference>
<dbReference type="PANTHER" id="PTHR43245">
    <property type="entry name" value="BIFUNCTIONAL POLYMYXIN RESISTANCE PROTEIN ARNA"/>
    <property type="match status" value="1"/>
</dbReference>
<dbReference type="RefSeq" id="WP_111924198.1">
    <property type="nucleotide sequence ID" value="NZ_LVYK01000024.1"/>
</dbReference>
<reference evidence="2 3" key="1">
    <citation type="submission" date="2016-03" db="EMBL/GenBank/DDBJ databases">
        <title>Comparison of Bacillus endophyticus and B. anthracis characteristics using whole genome sequence analysis and microbiological techniques.</title>
        <authorList>
            <person name="Lekota K.E."/>
            <person name="Mafofo J."/>
            <person name="Rees J."/>
            <person name="Muchadeyi F.C."/>
            <person name="Madoroba E."/>
            <person name="Van Heerden H."/>
        </authorList>
    </citation>
    <scope>NUCLEOTIDE SEQUENCE [LARGE SCALE GENOMIC DNA]</scope>
    <source>
        <strain evidence="2 3">3631_10C</strain>
    </source>
</reference>
<name>A0AAX1Q9F6_9BACI</name>
<evidence type="ECO:0000313" key="2">
    <source>
        <dbReference type="EMBL" id="RAS77026.1"/>
    </source>
</evidence>
<comment type="caution">
    <text evidence="2">The sequence shown here is derived from an EMBL/GenBank/DDBJ whole genome shotgun (WGS) entry which is preliminary data.</text>
</comment>
<evidence type="ECO:0000313" key="3">
    <source>
        <dbReference type="Proteomes" id="UP000250174"/>
    </source>
</evidence>
<dbReference type="InterPro" id="IPR001509">
    <property type="entry name" value="Epimerase_deHydtase"/>
</dbReference>
<dbReference type="SUPFAM" id="SSF51735">
    <property type="entry name" value="NAD(P)-binding Rossmann-fold domains"/>
    <property type="match status" value="1"/>
</dbReference>
<dbReference type="InterPro" id="IPR036291">
    <property type="entry name" value="NAD(P)-bd_dom_sf"/>
</dbReference>
<feature type="domain" description="NAD-dependent epimerase/dehydratase" evidence="1">
    <location>
        <begin position="4"/>
        <end position="200"/>
    </location>
</feature>
<dbReference type="Gene3D" id="3.40.50.720">
    <property type="entry name" value="NAD(P)-binding Rossmann-like Domain"/>
    <property type="match status" value="1"/>
</dbReference>
<dbReference type="EMBL" id="LVYK01000024">
    <property type="protein sequence ID" value="RAS77026.1"/>
    <property type="molecule type" value="Genomic_DNA"/>
</dbReference>
<proteinExistence type="predicted"/>
<protein>
    <submittedName>
        <fullName evidence="2">NAD-dependent dehydratase</fullName>
    </submittedName>
</protein>
<dbReference type="Pfam" id="PF01370">
    <property type="entry name" value="Epimerase"/>
    <property type="match status" value="1"/>
</dbReference>
<sequence>MKDILVLGGTRFFGRKLVELLVKDGHNVTIMTRGQSSNPFGDRVEHIIGDRLNQEELSRKVGGRKFDIVYDNICYSPNDAYSFCEVFNDKIGKLVFTSSLATYAADGKEKSEADFDPYNYEIQLGDREDFTYGEGKRQAEAVFYKYAKFPVVAVRFPIVMGEDDYTRRFHFHIERVANRMPIGFINMDAEMSFIQASEAALFLRWAGLENIEGPYNATANGKISLSGLMKIVEEVTGQSANISLVENDEICSPYAIPDSWYMTNKKAKNRGFQFTNLYDWLTPLAVKIADNKE</sequence>
<dbReference type="AlphaFoldDB" id="A0AAX1Q9F6"/>
<organism evidence="2 3">
    <name type="scientific">Priestia endophytica</name>
    <dbReference type="NCBI Taxonomy" id="135735"/>
    <lineage>
        <taxon>Bacteria</taxon>
        <taxon>Bacillati</taxon>
        <taxon>Bacillota</taxon>
        <taxon>Bacilli</taxon>
        <taxon>Bacillales</taxon>
        <taxon>Bacillaceae</taxon>
        <taxon>Priestia</taxon>
    </lineage>
</organism>
<dbReference type="Proteomes" id="UP000250174">
    <property type="component" value="Unassembled WGS sequence"/>
</dbReference>
<evidence type="ECO:0000259" key="1">
    <source>
        <dbReference type="Pfam" id="PF01370"/>
    </source>
</evidence>
<accession>A0AAX1Q9F6</accession>